<dbReference type="Pfam" id="PF01613">
    <property type="entry name" value="Flavin_Reduct"/>
    <property type="match status" value="1"/>
</dbReference>
<protein>
    <submittedName>
        <fullName evidence="5">NADH-FMN oxidoreductase RutF, flavin reductase (DIM6/NTAB) family</fullName>
    </submittedName>
</protein>
<dbReference type="Gene3D" id="2.30.110.10">
    <property type="entry name" value="Electron Transport, Fmn-binding Protein, Chain A"/>
    <property type="match status" value="1"/>
</dbReference>
<accession>A0A1H3YUA6</accession>
<dbReference type="PANTHER" id="PTHR43567">
    <property type="entry name" value="FLAVOREDOXIN-RELATED-RELATED"/>
    <property type="match status" value="1"/>
</dbReference>
<dbReference type="InterPro" id="IPR012349">
    <property type="entry name" value="Split_barrel_FMN-bd"/>
</dbReference>
<evidence type="ECO:0000256" key="2">
    <source>
        <dbReference type="ARBA" id="ARBA00022630"/>
    </source>
</evidence>
<feature type="domain" description="Flavin reductase like" evidence="4">
    <location>
        <begin position="18"/>
        <end position="169"/>
    </location>
</feature>
<evidence type="ECO:0000256" key="3">
    <source>
        <dbReference type="ARBA" id="ARBA00038054"/>
    </source>
</evidence>
<dbReference type="InterPro" id="IPR052174">
    <property type="entry name" value="Flavoredoxin"/>
</dbReference>
<reference evidence="6" key="1">
    <citation type="submission" date="2016-10" db="EMBL/GenBank/DDBJ databases">
        <authorList>
            <person name="Varghese N."/>
            <person name="Submissions S."/>
        </authorList>
    </citation>
    <scope>NUCLEOTIDE SEQUENCE [LARGE SCALE GENOMIC DNA]</scope>
    <source>
        <strain evidence="6">DSM 23920</strain>
    </source>
</reference>
<comment type="similarity">
    <text evidence="3">Belongs to the flavoredoxin family.</text>
</comment>
<dbReference type="STRING" id="408074.SAMN05660909_00970"/>
<dbReference type="SUPFAM" id="SSF50475">
    <property type="entry name" value="FMN-binding split barrel"/>
    <property type="match status" value="1"/>
</dbReference>
<sequence>MKRNYKKSDFPVSKIRKFLEPGPVALISSHYKGKSNIMTQAWHTVLEFNPSLIGCMITASNHSFDMIRKSGECVINIPTVDLIDEIIGIGNSSGQRMDKFRKFGLTPEPAQIVKAPIIKECYANYECKIADASLLDNYNFFIFEVVRAQAATYPKYPRTVHYRGEGVFMVSGKELALPQKFKKKNL</sequence>
<organism evidence="5 6">
    <name type="scientific">Chitinophaga terrae</name>
    <name type="common">ex Kim and Jung 2007</name>
    <dbReference type="NCBI Taxonomy" id="408074"/>
    <lineage>
        <taxon>Bacteria</taxon>
        <taxon>Pseudomonadati</taxon>
        <taxon>Bacteroidota</taxon>
        <taxon>Chitinophagia</taxon>
        <taxon>Chitinophagales</taxon>
        <taxon>Chitinophagaceae</taxon>
        <taxon>Chitinophaga</taxon>
    </lineage>
</organism>
<dbReference type="GO" id="GO:0016646">
    <property type="term" value="F:oxidoreductase activity, acting on the CH-NH group of donors, NAD or NADP as acceptor"/>
    <property type="evidence" value="ECO:0007669"/>
    <property type="project" value="UniProtKB-ARBA"/>
</dbReference>
<dbReference type="GO" id="GO:0010181">
    <property type="term" value="F:FMN binding"/>
    <property type="evidence" value="ECO:0007669"/>
    <property type="project" value="InterPro"/>
</dbReference>
<keyword evidence="6" id="KW-1185">Reference proteome</keyword>
<keyword evidence="2" id="KW-0285">Flavoprotein</keyword>
<dbReference type="RefSeq" id="WP_089759234.1">
    <property type="nucleotide sequence ID" value="NZ_BKAT01000002.1"/>
</dbReference>
<evidence type="ECO:0000256" key="1">
    <source>
        <dbReference type="ARBA" id="ARBA00001917"/>
    </source>
</evidence>
<evidence type="ECO:0000259" key="4">
    <source>
        <dbReference type="SMART" id="SM00903"/>
    </source>
</evidence>
<comment type="cofactor">
    <cofactor evidence="1">
        <name>FMN</name>
        <dbReference type="ChEBI" id="CHEBI:58210"/>
    </cofactor>
</comment>
<dbReference type="InterPro" id="IPR002563">
    <property type="entry name" value="Flavin_Rdtase-like_dom"/>
</dbReference>
<evidence type="ECO:0000313" key="6">
    <source>
        <dbReference type="Proteomes" id="UP000199656"/>
    </source>
</evidence>
<proteinExistence type="inferred from homology"/>
<gene>
    <name evidence="5" type="ORF">SAMN05660909_00970</name>
</gene>
<dbReference type="AlphaFoldDB" id="A0A1H3YUA6"/>
<dbReference type="EMBL" id="FNRL01000003">
    <property type="protein sequence ID" value="SEA15139.1"/>
    <property type="molecule type" value="Genomic_DNA"/>
</dbReference>
<dbReference type="PANTHER" id="PTHR43567:SF1">
    <property type="entry name" value="FLAVOREDOXIN"/>
    <property type="match status" value="1"/>
</dbReference>
<evidence type="ECO:0000313" key="5">
    <source>
        <dbReference type="EMBL" id="SEA15139.1"/>
    </source>
</evidence>
<name>A0A1H3YUA6_9BACT</name>
<dbReference type="OrthoDB" id="9792436at2"/>
<dbReference type="SMART" id="SM00903">
    <property type="entry name" value="Flavin_Reduct"/>
    <property type="match status" value="1"/>
</dbReference>
<dbReference type="Proteomes" id="UP000199656">
    <property type="component" value="Unassembled WGS sequence"/>
</dbReference>